<dbReference type="Gene3D" id="1.10.10.60">
    <property type="entry name" value="Homeodomain-like"/>
    <property type="match status" value="1"/>
</dbReference>
<dbReference type="EMBL" id="JACHND010000001">
    <property type="protein sequence ID" value="MBB4704576.1"/>
    <property type="molecule type" value="Genomic_DNA"/>
</dbReference>
<comment type="caution">
    <text evidence="2">The sequence shown here is derived from an EMBL/GenBank/DDBJ whole genome shotgun (WGS) entry which is preliminary data.</text>
</comment>
<accession>A0A7W7GF02</accession>
<evidence type="ECO:0000313" key="2">
    <source>
        <dbReference type="EMBL" id="MBB4704576.1"/>
    </source>
</evidence>
<sequence>MAVRTRQSPRRRQGLTQERIVETAVEPLDETGKDALKGYGPGAGSGTFMASGRVKSRRDPRFRGLLPSLAT</sequence>
<proteinExistence type="predicted"/>
<gene>
    <name evidence="2" type="ORF">BJ982_006120</name>
</gene>
<organism evidence="2 3">
    <name type="scientific">Sphaerisporangium siamense</name>
    <dbReference type="NCBI Taxonomy" id="795645"/>
    <lineage>
        <taxon>Bacteria</taxon>
        <taxon>Bacillati</taxon>
        <taxon>Actinomycetota</taxon>
        <taxon>Actinomycetes</taxon>
        <taxon>Streptosporangiales</taxon>
        <taxon>Streptosporangiaceae</taxon>
        <taxon>Sphaerisporangium</taxon>
    </lineage>
</organism>
<reference evidence="2 3" key="1">
    <citation type="submission" date="2020-08" db="EMBL/GenBank/DDBJ databases">
        <title>Sequencing the genomes of 1000 actinobacteria strains.</title>
        <authorList>
            <person name="Klenk H.-P."/>
        </authorList>
    </citation>
    <scope>NUCLEOTIDE SEQUENCE [LARGE SCALE GENOMIC DNA]</scope>
    <source>
        <strain evidence="2 3">DSM 45784</strain>
    </source>
</reference>
<keyword evidence="3" id="KW-1185">Reference proteome</keyword>
<evidence type="ECO:0000313" key="3">
    <source>
        <dbReference type="Proteomes" id="UP000542210"/>
    </source>
</evidence>
<evidence type="ECO:0000256" key="1">
    <source>
        <dbReference type="SAM" id="MobiDB-lite"/>
    </source>
</evidence>
<dbReference type="Proteomes" id="UP000542210">
    <property type="component" value="Unassembled WGS sequence"/>
</dbReference>
<dbReference type="AlphaFoldDB" id="A0A7W7GF02"/>
<name>A0A7W7GF02_9ACTN</name>
<feature type="region of interest" description="Disordered" evidence="1">
    <location>
        <begin position="1"/>
        <end position="71"/>
    </location>
</feature>
<protein>
    <submittedName>
        <fullName evidence="2">Uncharacterized protein</fullName>
    </submittedName>
</protein>